<reference evidence="2" key="1">
    <citation type="submission" date="2020-02" db="EMBL/GenBank/DDBJ databases">
        <authorList>
            <person name="Meier V. D."/>
        </authorList>
    </citation>
    <scope>NUCLEOTIDE SEQUENCE</scope>
    <source>
        <strain evidence="2">AVDCRST_MAG56</strain>
    </source>
</reference>
<organism evidence="2">
    <name type="scientific">uncultured Cytophagales bacterium</name>
    <dbReference type="NCBI Taxonomy" id="158755"/>
    <lineage>
        <taxon>Bacteria</taxon>
        <taxon>Pseudomonadati</taxon>
        <taxon>Bacteroidota</taxon>
        <taxon>Sphingobacteriia</taxon>
        <taxon>Sphingobacteriales</taxon>
        <taxon>environmental samples</taxon>
    </lineage>
</organism>
<dbReference type="GO" id="GO:0009882">
    <property type="term" value="F:blue light photoreceptor activity"/>
    <property type="evidence" value="ECO:0007669"/>
    <property type="project" value="InterPro"/>
</dbReference>
<dbReference type="Pfam" id="PF04940">
    <property type="entry name" value="BLUF"/>
    <property type="match status" value="1"/>
</dbReference>
<dbReference type="InterPro" id="IPR036046">
    <property type="entry name" value="Acylphosphatase-like_dom_sf"/>
</dbReference>
<feature type="domain" description="BLUF" evidence="1">
    <location>
        <begin position="2"/>
        <end position="93"/>
    </location>
</feature>
<dbReference type="AlphaFoldDB" id="A0A6J4LNM3"/>
<evidence type="ECO:0000259" key="1">
    <source>
        <dbReference type="PROSITE" id="PS50925"/>
    </source>
</evidence>
<gene>
    <name evidence="2" type="ORF">AVDCRST_MAG56-7653</name>
</gene>
<dbReference type="SMART" id="SM01034">
    <property type="entry name" value="BLUF"/>
    <property type="match status" value="1"/>
</dbReference>
<proteinExistence type="predicted"/>
<dbReference type="SUPFAM" id="SSF54975">
    <property type="entry name" value="Acylphosphatase/BLUF domain-like"/>
    <property type="match status" value="1"/>
</dbReference>
<dbReference type="EMBL" id="CADCTQ010000640">
    <property type="protein sequence ID" value="CAA9335694.1"/>
    <property type="molecule type" value="Genomic_DNA"/>
</dbReference>
<protein>
    <submittedName>
        <fullName evidence="2">Sensors of blue-light using FAD</fullName>
    </submittedName>
</protein>
<dbReference type="Gene3D" id="3.30.70.100">
    <property type="match status" value="1"/>
</dbReference>
<name>A0A6J4LNM3_9SPHI</name>
<dbReference type="InterPro" id="IPR007024">
    <property type="entry name" value="BLUF_domain"/>
</dbReference>
<sequence>MLSQLVYVSNRKANCSKEEIDRILRSCQANNASLDITGVLLYSKTKFIQYLEGDSRELLGLYDKIKGDKRHEKAMIISYSPISTKQFPSWQMAAKEIAPTQVTFRTAISPEHKKVFDQLLLGQQQSASSVLGLLKKFF</sequence>
<accession>A0A6J4LNM3</accession>
<dbReference type="GO" id="GO:0071949">
    <property type="term" value="F:FAD binding"/>
    <property type="evidence" value="ECO:0007669"/>
    <property type="project" value="InterPro"/>
</dbReference>
<evidence type="ECO:0000313" key="2">
    <source>
        <dbReference type="EMBL" id="CAA9335694.1"/>
    </source>
</evidence>
<dbReference type="PROSITE" id="PS50925">
    <property type="entry name" value="BLUF"/>
    <property type="match status" value="1"/>
</dbReference>